<sequence>MNKFLNKYKANDYVLLFSAGAAVGTLFLWAASYIFPEGEIVGGRRVFENIPKVLQYIFYVLSATTIYISGYLFSLRVKNWTRGKEEKRNVKLSQRIFNLFDGLTMRTVLRFRAAGLMHSLIYIGFLGLFAGTITLEIHHLMPPSLKFLQGTTYIVYSFTLELATIAYLIGLFWALARRLIGTEYRIKTKTTIDDYLTLSLLIFIGISGITTEAGRIALENFPDYERWSFIGYAVGEILNLSNPGLFHRISWVLHVVSFFVFLIAIPLSKLRHIFTSPINMFMSPKDRPKGAMKFIGNLLEAEDIDSVGAGIVDHFTWKQLMDLDACTVCGRCTSVCPANQTGKSLDPREIILKVGQVMSESGQPAVPATVSTPGPLRVNSDNVFERITSEELWACTSCKACDEICPVNIEILDKILDMRRHLALMESDFPAELGKAYVAMENSSNPWGASQNDRLKWTEGLDFEVPVIDEKNHEEYDYLYWIGCAGAFDDRNVPVTKAVATLLKRAGVSFAVLGPKEVCTGDSARRTGNEFVFQQLAIQNIENMNNLKVDKIITQCPHCFNTIKNEYPQLGGNYEVIHHSQLLTELVQSGRIEVGTSDKPYKITYHDSCYLGRHNDIYTAPREIVGSIGGIEIREMKRQGTQSFCCGAGGGRMWMEESVGKKVNIERSQEAIETGADEVAVACPFCYIMMDDGVKELGYGDNVRVRDVSLILLDNLKKD</sequence>
<keyword evidence="4 11" id="KW-0812">Transmembrane</keyword>
<dbReference type="GO" id="GO:0016491">
    <property type="term" value="F:oxidoreductase activity"/>
    <property type="evidence" value="ECO:0007669"/>
    <property type="project" value="UniProtKB-KW"/>
</dbReference>
<dbReference type="SUPFAM" id="SSF103501">
    <property type="entry name" value="Respiratory nitrate reductase 1 gamma chain"/>
    <property type="match status" value="1"/>
</dbReference>
<proteinExistence type="predicted"/>
<name>S5DJP8_9ACTN</name>
<feature type="transmembrane region" description="Helical" evidence="11">
    <location>
        <begin position="56"/>
        <end position="75"/>
    </location>
</feature>
<dbReference type="InterPro" id="IPR051460">
    <property type="entry name" value="HdrC_iron-sulfur_subunit"/>
</dbReference>
<evidence type="ECO:0000256" key="5">
    <source>
        <dbReference type="ARBA" id="ARBA00022723"/>
    </source>
</evidence>
<dbReference type="GO" id="GO:0051539">
    <property type="term" value="F:4 iron, 4 sulfur cluster binding"/>
    <property type="evidence" value="ECO:0007669"/>
    <property type="project" value="UniProtKB-KW"/>
</dbReference>
<dbReference type="InterPro" id="IPR036197">
    <property type="entry name" value="NarG-like_sf"/>
</dbReference>
<evidence type="ECO:0000256" key="8">
    <source>
        <dbReference type="ARBA" id="ARBA00023004"/>
    </source>
</evidence>
<evidence type="ECO:0000256" key="2">
    <source>
        <dbReference type="ARBA" id="ARBA00022475"/>
    </source>
</evidence>
<keyword evidence="9" id="KW-0411">Iron-sulfur</keyword>
<protein>
    <submittedName>
        <fullName evidence="13">MedDCM-OCT-S29-C46-cds19</fullName>
    </submittedName>
</protein>
<dbReference type="InterPro" id="IPR004017">
    <property type="entry name" value="Cys_rich_dom"/>
</dbReference>
<evidence type="ECO:0000313" key="13">
    <source>
        <dbReference type="EMBL" id="AGQ18959.1"/>
    </source>
</evidence>
<keyword evidence="8" id="KW-0408">Iron</keyword>
<dbReference type="InterPro" id="IPR017896">
    <property type="entry name" value="4Fe4S_Fe-S-bd"/>
</dbReference>
<dbReference type="Gene3D" id="1.10.1060.10">
    <property type="entry name" value="Alpha-helical ferredoxin"/>
    <property type="match status" value="1"/>
</dbReference>
<dbReference type="Pfam" id="PF02665">
    <property type="entry name" value="Nitrate_red_gam"/>
    <property type="match status" value="1"/>
</dbReference>
<reference evidence="13" key="1">
    <citation type="journal article" date="2013" name="Sci. Rep.">
        <title>Metagenomics uncovers a new group of low GC and ultra-small marine Actinobacteria.</title>
        <authorList>
            <person name="Ghai R."/>
            <person name="Mizuno C.M."/>
            <person name="Picazo A."/>
            <person name="Camacho A."/>
            <person name="Rodriguez-Valera F."/>
        </authorList>
    </citation>
    <scope>NUCLEOTIDE SEQUENCE</scope>
</reference>
<evidence type="ECO:0000256" key="9">
    <source>
        <dbReference type="ARBA" id="ARBA00023014"/>
    </source>
</evidence>
<dbReference type="EMBL" id="KC811117">
    <property type="protein sequence ID" value="AGQ18959.1"/>
    <property type="molecule type" value="Genomic_DNA"/>
</dbReference>
<dbReference type="PROSITE" id="PS51379">
    <property type="entry name" value="4FE4S_FER_2"/>
    <property type="match status" value="2"/>
</dbReference>
<dbReference type="PROSITE" id="PS00198">
    <property type="entry name" value="4FE4S_FER_1"/>
    <property type="match status" value="2"/>
</dbReference>
<evidence type="ECO:0000256" key="10">
    <source>
        <dbReference type="ARBA" id="ARBA00023136"/>
    </source>
</evidence>
<evidence type="ECO:0000256" key="4">
    <source>
        <dbReference type="ARBA" id="ARBA00022692"/>
    </source>
</evidence>
<feature type="transmembrane region" description="Helical" evidence="11">
    <location>
        <begin position="120"/>
        <end position="141"/>
    </location>
</feature>
<feature type="transmembrane region" description="Helical" evidence="11">
    <location>
        <begin position="249"/>
        <end position="267"/>
    </location>
</feature>
<evidence type="ECO:0000256" key="6">
    <source>
        <dbReference type="ARBA" id="ARBA00022989"/>
    </source>
</evidence>
<dbReference type="InterPro" id="IPR009051">
    <property type="entry name" value="Helical_ferredxn"/>
</dbReference>
<dbReference type="InterPro" id="IPR017900">
    <property type="entry name" value="4Fe4S_Fe_S_CS"/>
</dbReference>
<feature type="domain" description="4Fe-4S ferredoxin-type" evidence="12">
    <location>
        <begin position="317"/>
        <end position="346"/>
    </location>
</feature>
<dbReference type="PANTHER" id="PTHR43255:SF1">
    <property type="entry name" value="IRON-SULFUR-BINDING OXIDOREDUCTASE FADF-RELATED"/>
    <property type="match status" value="1"/>
</dbReference>
<feature type="transmembrane region" description="Helical" evidence="11">
    <location>
        <begin position="195"/>
        <end position="218"/>
    </location>
</feature>
<evidence type="ECO:0000259" key="12">
    <source>
        <dbReference type="PROSITE" id="PS51379"/>
    </source>
</evidence>
<keyword evidence="2" id="KW-1003">Cell membrane</keyword>
<keyword evidence="5" id="KW-0479">Metal-binding</keyword>
<keyword evidence="7" id="KW-0560">Oxidoreductase</keyword>
<keyword evidence="3" id="KW-0004">4Fe-4S</keyword>
<dbReference type="Pfam" id="PF02754">
    <property type="entry name" value="CCG"/>
    <property type="match status" value="2"/>
</dbReference>
<feature type="domain" description="4Fe-4S ferredoxin-type" evidence="12">
    <location>
        <begin position="385"/>
        <end position="415"/>
    </location>
</feature>
<accession>S5DJP8</accession>
<keyword evidence="6 11" id="KW-1133">Transmembrane helix</keyword>
<dbReference type="Pfam" id="PF13187">
    <property type="entry name" value="Fer4_9"/>
    <property type="match status" value="1"/>
</dbReference>
<evidence type="ECO:0000256" key="7">
    <source>
        <dbReference type="ARBA" id="ARBA00023002"/>
    </source>
</evidence>
<dbReference type="InterPro" id="IPR023234">
    <property type="entry name" value="NarG-like_domain"/>
</dbReference>
<evidence type="ECO:0000256" key="11">
    <source>
        <dbReference type="SAM" id="Phobius"/>
    </source>
</evidence>
<feature type="transmembrane region" description="Helical" evidence="11">
    <location>
        <begin position="12"/>
        <end position="36"/>
    </location>
</feature>
<dbReference type="AlphaFoldDB" id="S5DJP8"/>
<dbReference type="Gene3D" id="1.20.950.20">
    <property type="entry name" value="Transmembrane di-heme cytochromes, Chain C"/>
    <property type="match status" value="1"/>
</dbReference>
<dbReference type="GO" id="GO:0046872">
    <property type="term" value="F:metal ion binding"/>
    <property type="evidence" value="ECO:0007669"/>
    <property type="project" value="UniProtKB-KW"/>
</dbReference>
<evidence type="ECO:0000256" key="3">
    <source>
        <dbReference type="ARBA" id="ARBA00022485"/>
    </source>
</evidence>
<evidence type="ECO:0000256" key="1">
    <source>
        <dbReference type="ARBA" id="ARBA00004651"/>
    </source>
</evidence>
<organism evidence="13">
    <name type="scientific">Candidatus Actinomarina minuta</name>
    <dbReference type="NCBI Taxonomy" id="1389454"/>
    <lineage>
        <taxon>Bacteria</taxon>
        <taxon>Bacillati</taxon>
        <taxon>Actinomycetota</taxon>
        <taxon>Actinomycetes</taxon>
        <taxon>Candidatus Actinomarinidae</taxon>
        <taxon>Candidatus Actinomarinales</taxon>
        <taxon>Candidatus Actinomarineae</taxon>
        <taxon>Candidatus Actinomarinaceae</taxon>
        <taxon>Candidatus Actinomarina</taxon>
    </lineage>
</organism>
<dbReference type="SUPFAM" id="SSF46548">
    <property type="entry name" value="alpha-helical ferredoxin"/>
    <property type="match status" value="1"/>
</dbReference>
<dbReference type="GO" id="GO:0005886">
    <property type="term" value="C:plasma membrane"/>
    <property type="evidence" value="ECO:0007669"/>
    <property type="project" value="UniProtKB-SubCell"/>
</dbReference>
<comment type="subcellular location">
    <subcellularLocation>
        <location evidence="1">Cell membrane</location>
        <topology evidence="1">Multi-pass membrane protein</topology>
    </subcellularLocation>
</comment>
<keyword evidence="10 11" id="KW-0472">Membrane</keyword>
<dbReference type="PANTHER" id="PTHR43255">
    <property type="entry name" value="IRON-SULFUR-BINDING OXIDOREDUCTASE FADF-RELATED-RELATED"/>
    <property type="match status" value="1"/>
</dbReference>
<feature type="transmembrane region" description="Helical" evidence="11">
    <location>
        <begin position="153"/>
        <end position="175"/>
    </location>
</feature>